<proteinExistence type="predicted"/>
<dbReference type="InterPro" id="IPR006059">
    <property type="entry name" value="SBP"/>
</dbReference>
<organism evidence="2 3">
    <name type="scientific">Paenibacillus hemerocallicola</name>
    <dbReference type="NCBI Taxonomy" id="1172614"/>
    <lineage>
        <taxon>Bacteria</taxon>
        <taxon>Bacillati</taxon>
        <taxon>Bacillota</taxon>
        <taxon>Bacilli</taxon>
        <taxon>Bacillales</taxon>
        <taxon>Paenibacillaceae</taxon>
        <taxon>Paenibacillus</taxon>
    </lineage>
</organism>
<accession>A0A5C4TDW3</accession>
<dbReference type="RefSeq" id="WP_139601517.1">
    <property type="nucleotide sequence ID" value="NZ_VDCQ01000007.1"/>
</dbReference>
<gene>
    <name evidence="2" type="ORF">FE784_07480</name>
</gene>
<protein>
    <submittedName>
        <fullName evidence="2">Extracellular solute-binding protein</fullName>
    </submittedName>
</protein>
<dbReference type="Pfam" id="PF01547">
    <property type="entry name" value="SBP_bac_1"/>
    <property type="match status" value="1"/>
</dbReference>
<sequence>MNNRMKVSTVLLSVVLTSSAVLSACNEKEPKTGTDSGSGGQNVAQKEISVRMTRGENPAQAIKTDTPVLKEILKHTGVKISLEPVPGSNYLDKKRVLLSTNNIPDIIGLEALEVAEFAKTGMFVPISDYLDKLPNFSKVLKDNPEIKKLYVDGKLYSFPITENYKIQGAKTLLVRTDILEELKLPVPKTFDDLYNVLKKMKEAYPSSYPWTTRGMSFMDAFALGMGGGYGMTYDSDSKRYFYGTNKPEFKEVLAYLNKLYAEKLLDPDFSINTKQNWDEKLSTGKSFFYYDNNQFAVNYNQVLQEKNPKAKFDRIPYLTNSKGKAKGFLYAKGWLVDNYAVSVKTKDPEAVLKMFDWMYGQEGTIATNFGTLGQTYEMVDGKPKILDSVVAKYKTAGDPVRAMLSDIGAGLLAMAVNIDEGPMKQVTHPDLLRWSEELLADPGAYIVPALTPGFTSVESEKLKQITTKISPLEQDVVKFIMGAKPLADYDKWAESLKSAGVPEMEKIYNDALARVQ</sequence>
<dbReference type="InterPro" id="IPR050490">
    <property type="entry name" value="Bact_solute-bd_prot1"/>
</dbReference>
<evidence type="ECO:0000256" key="1">
    <source>
        <dbReference type="SAM" id="SignalP"/>
    </source>
</evidence>
<dbReference type="OrthoDB" id="9787283at2"/>
<name>A0A5C4TDW3_9BACL</name>
<keyword evidence="3" id="KW-1185">Reference proteome</keyword>
<dbReference type="PANTHER" id="PTHR43649">
    <property type="entry name" value="ARABINOSE-BINDING PROTEIN-RELATED"/>
    <property type="match status" value="1"/>
</dbReference>
<evidence type="ECO:0000313" key="3">
    <source>
        <dbReference type="Proteomes" id="UP000307943"/>
    </source>
</evidence>
<keyword evidence="1" id="KW-0732">Signal</keyword>
<dbReference type="PROSITE" id="PS51257">
    <property type="entry name" value="PROKAR_LIPOPROTEIN"/>
    <property type="match status" value="1"/>
</dbReference>
<dbReference type="AlphaFoldDB" id="A0A5C4TDW3"/>
<dbReference type="PANTHER" id="PTHR43649:SF12">
    <property type="entry name" value="DIACETYLCHITOBIOSE BINDING PROTEIN DASA"/>
    <property type="match status" value="1"/>
</dbReference>
<dbReference type="Gene3D" id="3.40.190.10">
    <property type="entry name" value="Periplasmic binding protein-like II"/>
    <property type="match status" value="2"/>
</dbReference>
<reference evidence="2 3" key="1">
    <citation type="submission" date="2019-05" db="EMBL/GenBank/DDBJ databases">
        <title>We sequenced the genome of Paenibacillus hemerocallicola KCTC 33185 for further insight into its adaptation and study the phylogeny of Paenibacillus.</title>
        <authorList>
            <person name="Narsing Rao M.P."/>
        </authorList>
    </citation>
    <scope>NUCLEOTIDE SEQUENCE [LARGE SCALE GENOMIC DNA]</scope>
    <source>
        <strain evidence="2 3">KCTC 33185</strain>
    </source>
</reference>
<dbReference type="Proteomes" id="UP000307943">
    <property type="component" value="Unassembled WGS sequence"/>
</dbReference>
<feature type="chain" id="PRO_5023038398" evidence="1">
    <location>
        <begin position="24"/>
        <end position="516"/>
    </location>
</feature>
<dbReference type="EMBL" id="VDCQ01000007">
    <property type="protein sequence ID" value="TNJ67032.1"/>
    <property type="molecule type" value="Genomic_DNA"/>
</dbReference>
<dbReference type="SUPFAM" id="SSF53850">
    <property type="entry name" value="Periplasmic binding protein-like II"/>
    <property type="match status" value="1"/>
</dbReference>
<evidence type="ECO:0000313" key="2">
    <source>
        <dbReference type="EMBL" id="TNJ67032.1"/>
    </source>
</evidence>
<feature type="signal peptide" evidence="1">
    <location>
        <begin position="1"/>
        <end position="23"/>
    </location>
</feature>
<comment type="caution">
    <text evidence="2">The sequence shown here is derived from an EMBL/GenBank/DDBJ whole genome shotgun (WGS) entry which is preliminary data.</text>
</comment>